<dbReference type="InterPro" id="IPR003481">
    <property type="entry name" value="FliD_N"/>
</dbReference>
<comment type="similarity">
    <text evidence="1 5">Belongs to the FliD family.</text>
</comment>
<dbReference type="GO" id="GO:0009424">
    <property type="term" value="C:bacterial-type flagellum hook"/>
    <property type="evidence" value="ECO:0007669"/>
    <property type="project" value="UniProtKB-UniRule"/>
</dbReference>
<dbReference type="InterPro" id="IPR040026">
    <property type="entry name" value="FliD"/>
</dbReference>
<evidence type="ECO:0000256" key="4">
    <source>
        <dbReference type="ARBA" id="ARBA00023143"/>
    </source>
</evidence>
<evidence type="ECO:0000256" key="1">
    <source>
        <dbReference type="ARBA" id="ARBA00009764"/>
    </source>
</evidence>
<name>A0A5P8NY50_9BACT</name>
<keyword evidence="8" id="KW-0969">Cilium</keyword>
<dbReference type="GO" id="GO:0009421">
    <property type="term" value="C:bacterial-type flagellum filament cap"/>
    <property type="evidence" value="ECO:0007669"/>
    <property type="project" value="InterPro"/>
</dbReference>
<organism evidence="8 9">
    <name type="scientific">Sulfurimonas lithotrophica</name>
    <dbReference type="NCBI Taxonomy" id="2590022"/>
    <lineage>
        <taxon>Bacteria</taxon>
        <taxon>Pseudomonadati</taxon>
        <taxon>Campylobacterota</taxon>
        <taxon>Epsilonproteobacteria</taxon>
        <taxon>Campylobacterales</taxon>
        <taxon>Sulfurimonadaceae</taxon>
        <taxon>Sulfurimonas</taxon>
    </lineage>
</organism>
<dbReference type="OrthoDB" id="1530at2"/>
<dbReference type="PANTHER" id="PTHR30288:SF0">
    <property type="entry name" value="FLAGELLAR HOOK-ASSOCIATED PROTEIN 2"/>
    <property type="match status" value="1"/>
</dbReference>
<dbReference type="Pfam" id="PF02465">
    <property type="entry name" value="FliD_N"/>
    <property type="match status" value="1"/>
</dbReference>
<dbReference type="GO" id="GO:0007155">
    <property type="term" value="P:cell adhesion"/>
    <property type="evidence" value="ECO:0007669"/>
    <property type="project" value="InterPro"/>
</dbReference>
<evidence type="ECO:0000259" key="6">
    <source>
        <dbReference type="Pfam" id="PF02465"/>
    </source>
</evidence>
<keyword evidence="8" id="KW-0966">Cell projection</keyword>
<dbReference type="AlphaFoldDB" id="A0A5P8NY50"/>
<dbReference type="EMBL" id="CP043617">
    <property type="protein sequence ID" value="QFR48363.1"/>
    <property type="molecule type" value="Genomic_DNA"/>
</dbReference>
<feature type="coiled-coil region" evidence="5">
    <location>
        <begin position="399"/>
        <end position="426"/>
    </location>
</feature>
<dbReference type="GO" id="GO:0005576">
    <property type="term" value="C:extracellular region"/>
    <property type="evidence" value="ECO:0007669"/>
    <property type="project" value="UniProtKB-SubCell"/>
</dbReference>
<sequence>MAGISSLGVGSGVLTADVIDQLKEADEAQILTPIENKVTLNNQKQDAYTLLSSLMKTLKSSASALSYDTIFDNKTVDVSGNAEVTVESGANIESFTLETVTLAKKDITKFGALASKETNVASGTGTLTIGAYTVDYDATTTLSDLAQAITDKSNGDIEASILQTGDGAYSLVVSSNQTGADQALTITDDTGLLEPALMTAYDAVTNPDGYQKIQTASDAEFKYNGITTTRSTNEVSDLILGVNITLKEEGDFSNVTIEQDTEPLIGEMQLFVDSYNSLMQNLDDMTVYDEDSGAKGVFNDESFVRNIRSDLNSVITSMSNGESLMQYGLDLDRSGIMSFDQSVLEEKMADDPDAVKLFFSGGTDSNGNDRTGIFETIDDKINSYTGYGKLLSNFETGLKSDATNLNESYTRAKEMLENRYEIMTKRFTAYDAMISKINAQFSSLQMMISAEVNSDS</sequence>
<comment type="subunit">
    <text evidence="2 5">Homopentamer.</text>
</comment>
<proteinExistence type="inferred from homology"/>
<comment type="subcellular location">
    <subcellularLocation>
        <location evidence="5">Secreted</location>
    </subcellularLocation>
    <subcellularLocation>
        <location evidence="5">Bacterial flagellum</location>
    </subcellularLocation>
</comment>
<dbReference type="GO" id="GO:0071973">
    <property type="term" value="P:bacterial-type flagellum-dependent cell motility"/>
    <property type="evidence" value="ECO:0007669"/>
    <property type="project" value="TreeGrafter"/>
</dbReference>
<gene>
    <name evidence="8" type="primary">fliD</name>
    <name evidence="8" type="ORF">FJR48_00920</name>
</gene>
<comment type="function">
    <text evidence="5">Required for morphogenesis and for the elongation of the flagellar filament by facilitating polymerization of the flagellin monomers at the tip of growing filament. Forms a capping structure, which prevents flagellin subunits (transported through the central channel of the flagellum) from leaking out without polymerization at the distal end.</text>
</comment>
<reference evidence="8 9" key="1">
    <citation type="submission" date="2019-09" db="EMBL/GenBank/DDBJ databases">
        <title>Sulfurimonas gotlandica sp. nov., a chemoautotrophic and psychrotolerant epsilonproteobacterium isolated from a pelagic redoxcline, and an emended description of the genus Sulfurimonas.</title>
        <authorList>
            <person name="Wang S."/>
            <person name="Jiang L."/>
            <person name="Shao S."/>
        </authorList>
    </citation>
    <scope>NUCLEOTIDE SEQUENCE [LARGE SCALE GENOMIC DNA]</scope>
    <source>
        <strain evidence="8 9">GYSZ_1</strain>
    </source>
</reference>
<keyword evidence="3 5" id="KW-0175">Coiled coil</keyword>
<keyword evidence="5" id="KW-0964">Secreted</keyword>
<evidence type="ECO:0000256" key="2">
    <source>
        <dbReference type="ARBA" id="ARBA00011255"/>
    </source>
</evidence>
<dbReference type="Pfam" id="PF07195">
    <property type="entry name" value="FliD_C"/>
    <property type="match status" value="1"/>
</dbReference>
<dbReference type="KEGG" id="sulg:FJR48_00920"/>
<accession>A0A5P8NY50</accession>
<dbReference type="RefSeq" id="WP_152306306.1">
    <property type="nucleotide sequence ID" value="NZ_CP043617.1"/>
</dbReference>
<keyword evidence="8" id="KW-0282">Flagellum</keyword>
<dbReference type="Proteomes" id="UP000326944">
    <property type="component" value="Chromosome"/>
</dbReference>
<feature type="domain" description="Flagellar hook-associated protein 2 N-terminal" evidence="6">
    <location>
        <begin position="11"/>
        <end position="106"/>
    </location>
</feature>
<dbReference type="PANTHER" id="PTHR30288">
    <property type="entry name" value="FLAGELLAR CAP/ASSEMBLY PROTEIN FLID"/>
    <property type="match status" value="1"/>
</dbReference>
<keyword evidence="4 5" id="KW-0975">Bacterial flagellum</keyword>
<protein>
    <recommendedName>
        <fullName evidence="5">Flagellar hook-associated protein 2</fullName>
        <shortName evidence="5">HAP2</shortName>
    </recommendedName>
    <alternativeName>
        <fullName evidence="5">Flagellar cap protein</fullName>
    </alternativeName>
</protein>
<dbReference type="InterPro" id="IPR010809">
    <property type="entry name" value="FliD_C"/>
</dbReference>
<feature type="domain" description="Flagellar hook-associated protein 2 C-terminal" evidence="7">
    <location>
        <begin position="216"/>
        <end position="439"/>
    </location>
</feature>
<evidence type="ECO:0000259" key="7">
    <source>
        <dbReference type="Pfam" id="PF07195"/>
    </source>
</evidence>
<evidence type="ECO:0000313" key="9">
    <source>
        <dbReference type="Proteomes" id="UP000326944"/>
    </source>
</evidence>
<evidence type="ECO:0000256" key="5">
    <source>
        <dbReference type="RuleBase" id="RU362066"/>
    </source>
</evidence>
<keyword evidence="9" id="KW-1185">Reference proteome</keyword>
<evidence type="ECO:0000313" key="8">
    <source>
        <dbReference type="EMBL" id="QFR48363.1"/>
    </source>
</evidence>
<evidence type="ECO:0000256" key="3">
    <source>
        <dbReference type="ARBA" id="ARBA00023054"/>
    </source>
</evidence>